<dbReference type="Gene3D" id="2.30.30.40">
    <property type="entry name" value="SH3 Domains"/>
    <property type="match status" value="1"/>
</dbReference>
<keyword evidence="2" id="KW-0732">Signal</keyword>
<feature type="region of interest" description="Disordered" evidence="1">
    <location>
        <begin position="65"/>
        <end position="86"/>
    </location>
</feature>
<sequence length="154" mass="15690">MGGLTAVLLAGGGLAVGAGPARAAGVSAVTAPAAAPAHDWDGDGDGSGGGRFEIHWESSFDLRWESGRGHDSGRDSGRGPNWGTVISPSDLNVRAAPYVSAPRVGTLAPGTQDRVTCRADGGSVQGNTSWYWLAGARGWASSAYVETDRRVPPC</sequence>
<dbReference type="AlphaFoldDB" id="A0A372M6I3"/>
<feature type="chain" id="PRO_5016977539" evidence="2">
    <location>
        <begin position="24"/>
        <end position="154"/>
    </location>
</feature>
<evidence type="ECO:0000313" key="4">
    <source>
        <dbReference type="EMBL" id="RFU85907.1"/>
    </source>
</evidence>
<dbReference type="EMBL" id="QUAK01000080">
    <property type="protein sequence ID" value="RFU85907.1"/>
    <property type="molecule type" value="Genomic_DNA"/>
</dbReference>
<evidence type="ECO:0000313" key="5">
    <source>
        <dbReference type="Proteomes" id="UP000263094"/>
    </source>
</evidence>
<proteinExistence type="predicted"/>
<organism evidence="4 5">
    <name type="scientific">Streptomyces triticagri</name>
    <dbReference type="NCBI Taxonomy" id="2293568"/>
    <lineage>
        <taxon>Bacteria</taxon>
        <taxon>Bacillati</taxon>
        <taxon>Actinomycetota</taxon>
        <taxon>Actinomycetes</taxon>
        <taxon>Kitasatosporales</taxon>
        <taxon>Streptomycetaceae</taxon>
        <taxon>Streptomyces</taxon>
    </lineage>
</organism>
<keyword evidence="5" id="KW-1185">Reference proteome</keyword>
<comment type="caution">
    <text evidence="4">The sequence shown here is derived from an EMBL/GenBank/DDBJ whole genome shotgun (WGS) entry which is preliminary data.</text>
</comment>
<feature type="compositionally biased region" description="Basic and acidic residues" evidence="1">
    <location>
        <begin position="65"/>
        <end position="77"/>
    </location>
</feature>
<dbReference type="OrthoDB" id="3482365at2"/>
<evidence type="ECO:0000256" key="1">
    <source>
        <dbReference type="SAM" id="MobiDB-lite"/>
    </source>
</evidence>
<dbReference type="InterPro" id="IPR003646">
    <property type="entry name" value="SH3-like_bac-type"/>
</dbReference>
<reference evidence="4 5" key="1">
    <citation type="submission" date="2018-08" db="EMBL/GenBank/DDBJ databases">
        <title>Isolation, diversity and antifungal activity of Actinobacteria from wheat.</title>
        <authorList>
            <person name="Han C."/>
        </authorList>
    </citation>
    <scope>NUCLEOTIDE SEQUENCE [LARGE SCALE GENOMIC DNA]</scope>
    <source>
        <strain evidence="4 5">NEAU-YY421</strain>
    </source>
</reference>
<evidence type="ECO:0000256" key="2">
    <source>
        <dbReference type="SAM" id="SignalP"/>
    </source>
</evidence>
<feature type="signal peptide" evidence="2">
    <location>
        <begin position="1"/>
        <end position="23"/>
    </location>
</feature>
<dbReference type="Pfam" id="PF08239">
    <property type="entry name" value="SH3_3"/>
    <property type="match status" value="1"/>
</dbReference>
<feature type="region of interest" description="Disordered" evidence="1">
    <location>
        <begin position="34"/>
        <end position="53"/>
    </location>
</feature>
<dbReference type="RefSeq" id="WP_128556513.1">
    <property type="nucleotide sequence ID" value="NZ_QUAK01000080.1"/>
</dbReference>
<protein>
    <submittedName>
        <fullName evidence="4">SH3 domain-containing protein</fullName>
    </submittedName>
</protein>
<gene>
    <name evidence="4" type="ORF">DY218_14980</name>
</gene>
<accession>A0A372M6I3</accession>
<dbReference type="Proteomes" id="UP000263094">
    <property type="component" value="Unassembled WGS sequence"/>
</dbReference>
<feature type="domain" description="SH3b" evidence="3">
    <location>
        <begin position="89"/>
        <end position="146"/>
    </location>
</feature>
<name>A0A372M6I3_9ACTN</name>
<evidence type="ECO:0000259" key="3">
    <source>
        <dbReference type="Pfam" id="PF08239"/>
    </source>
</evidence>